<dbReference type="PANTHER" id="PTHR38011">
    <property type="entry name" value="DIHYDROFOLATE REDUCTASE FAMILY PROTEIN (AFU_ORTHOLOGUE AFUA_8G06820)"/>
    <property type="match status" value="1"/>
</dbReference>
<dbReference type="RefSeq" id="WP_185008292.1">
    <property type="nucleotide sequence ID" value="NZ_BAAAUI010000014.1"/>
</dbReference>
<gene>
    <name evidence="2" type="ORF">HNR67_007717</name>
</gene>
<name>A0A7W7CI21_9PSEU</name>
<dbReference type="SUPFAM" id="SSF53597">
    <property type="entry name" value="Dihydrofolate reductase-like"/>
    <property type="match status" value="1"/>
</dbReference>
<proteinExistence type="predicted"/>
<dbReference type="Pfam" id="PF01872">
    <property type="entry name" value="RibD_C"/>
    <property type="match status" value="1"/>
</dbReference>
<organism evidence="2 3">
    <name type="scientific">Crossiella cryophila</name>
    <dbReference type="NCBI Taxonomy" id="43355"/>
    <lineage>
        <taxon>Bacteria</taxon>
        <taxon>Bacillati</taxon>
        <taxon>Actinomycetota</taxon>
        <taxon>Actinomycetes</taxon>
        <taxon>Pseudonocardiales</taxon>
        <taxon>Pseudonocardiaceae</taxon>
        <taxon>Crossiella</taxon>
    </lineage>
</organism>
<feature type="domain" description="Bacterial bifunctional deaminase-reductase C-terminal" evidence="1">
    <location>
        <begin position="4"/>
        <end position="177"/>
    </location>
</feature>
<sequence>MGRVIAEITVSVDGFVAGPEVSAAQPMGLHGLRLHHWLGFGDTPPSAADLEVAGRMFANTGAFVLGRRLFDVGIGKWGGDGAWQRPCFVLTNRERSDHIQGVTRFMFVTDGVRRAVDRARAAAGGRDVVVAGGAQVIRAAMHAGLVEELRLHVAPVLLGAGTSLFDQGPRLELEPVLVESSAAVTHVTYRVPLPTG</sequence>
<keyword evidence="3" id="KW-1185">Reference proteome</keyword>
<evidence type="ECO:0000259" key="1">
    <source>
        <dbReference type="Pfam" id="PF01872"/>
    </source>
</evidence>
<dbReference type="Gene3D" id="3.40.430.10">
    <property type="entry name" value="Dihydrofolate Reductase, subunit A"/>
    <property type="match status" value="1"/>
</dbReference>
<dbReference type="EMBL" id="JACHMH010000001">
    <property type="protein sequence ID" value="MBB4681599.1"/>
    <property type="molecule type" value="Genomic_DNA"/>
</dbReference>
<dbReference type="GO" id="GO:0009231">
    <property type="term" value="P:riboflavin biosynthetic process"/>
    <property type="evidence" value="ECO:0007669"/>
    <property type="project" value="InterPro"/>
</dbReference>
<accession>A0A7W7CI21</accession>
<evidence type="ECO:0000313" key="3">
    <source>
        <dbReference type="Proteomes" id="UP000533598"/>
    </source>
</evidence>
<comment type="caution">
    <text evidence="2">The sequence shown here is derived from an EMBL/GenBank/DDBJ whole genome shotgun (WGS) entry which is preliminary data.</text>
</comment>
<dbReference type="InterPro" id="IPR024072">
    <property type="entry name" value="DHFR-like_dom_sf"/>
</dbReference>
<evidence type="ECO:0000313" key="2">
    <source>
        <dbReference type="EMBL" id="MBB4681599.1"/>
    </source>
</evidence>
<dbReference type="InterPro" id="IPR050765">
    <property type="entry name" value="Riboflavin_Biosynth_HTPR"/>
</dbReference>
<dbReference type="Proteomes" id="UP000533598">
    <property type="component" value="Unassembled WGS sequence"/>
</dbReference>
<dbReference type="GO" id="GO:0008703">
    <property type="term" value="F:5-amino-6-(5-phosphoribosylamino)uracil reductase activity"/>
    <property type="evidence" value="ECO:0007669"/>
    <property type="project" value="InterPro"/>
</dbReference>
<protein>
    <submittedName>
        <fullName evidence="2">Dihydrofolate reductase</fullName>
    </submittedName>
</protein>
<dbReference type="AlphaFoldDB" id="A0A7W7CI21"/>
<dbReference type="InterPro" id="IPR002734">
    <property type="entry name" value="RibDG_C"/>
</dbReference>
<reference evidence="2 3" key="1">
    <citation type="submission" date="2020-08" db="EMBL/GenBank/DDBJ databases">
        <title>Sequencing the genomes of 1000 actinobacteria strains.</title>
        <authorList>
            <person name="Klenk H.-P."/>
        </authorList>
    </citation>
    <scope>NUCLEOTIDE SEQUENCE [LARGE SCALE GENOMIC DNA]</scope>
    <source>
        <strain evidence="2 3">DSM 44230</strain>
    </source>
</reference>
<dbReference type="PANTHER" id="PTHR38011:SF12">
    <property type="entry name" value="BIFUNCTIONAL DEAMINASE-REDUCTASE DOMAIN PROTEIN"/>
    <property type="match status" value="1"/>
</dbReference>